<sequence>MDINHLVRRKIQVIGSYGGRAMQDLPKLVRPEGVVSVVKSSVEVEPEVVQEPDTVVEPEVELPVVKSTTDVEVESEPVVELDVEVSVVKPSAEVEVESGVATEVELESIVEHEVEVSVVKLSTDVGVPVVDPEVQEVPIVDPEVQHTESIFYQVNVMQIALQTIAAAEESIETSPTTIPFEDTATVFDPSTEVSTQGEAASS</sequence>
<dbReference type="EMBL" id="OZ034815">
    <property type="protein sequence ID" value="CAL1371879.1"/>
    <property type="molecule type" value="Genomic_DNA"/>
</dbReference>
<reference evidence="1 2" key="1">
    <citation type="submission" date="2024-04" db="EMBL/GenBank/DDBJ databases">
        <authorList>
            <person name="Fracassetti M."/>
        </authorList>
    </citation>
    <scope>NUCLEOTIDE SEQUENCE [LARGE SCALE GENOMIC DNA]</scope>
</reference>
<evidence type="ECO:0000313" key="1">
    <source>
        <dbReference type="EMBL" id="CAL1371879.1"/>
    </source>
</evidence>
<proteinExistence type="predicted"/>
<dbReference type="AlphaFoldDB" id="A0AAV2DDB6"/>
<evidence type="ECO:0000313" key="2">
    <source>
        <dbReference type="Proteomes" id="UP001497516"/>
    </source>
</evidence>
<accession>A0AAV2DDB6</accession>
<dbReference type="Proteomes" id="UP001497516">
    <property type="component" value="Chromosome 2"/>
</dbReference>
<keyword evidence="2" id="KW-1185">Reference proteome</keyword>
<protein>
    <submittedName>
        <fullName evidence="1">Uncharacterized protein</fullName>
    </submittedName>
</protein>
<name>A0AAV2DDB6_9ROSI</name>
<gene>
    <name evidence="1" type="ORF">LTRI10_LOCUS13918</name>
</gene>
<organism evidence="1 2">
    <name type="scientific">Linum trigynum</name>
    <dbReference type="NCBI Taxonomy" id="586398"/>
    <lineage>
        <taxon>Eukaryota</taxon>
        <taxon>Viridiplantae</taxon>
        <taxon>Streptophyta</taxon>
        <taxon>Embryophyta</taxon>
        <taxon>Tracheophyta</taxon>
        <taxon>Spermatophyta</taxon>
        <taxon>Magnoliopsida</taxon>
        <taxon>eudicotyledons</taxon>
        <taxon>Gunneridae</taxon>
        <taxon>Pentapetalae</taxon>
        <taxon>rosids</taxon>
        <taxon>fabids</taxon>
        <taxon>Malpighiales</taxon>
        <taxon>Linaceae</taxon>
        <taxon>Linum</taxon>
    </lineage>
</organism>